<evidence type="ECO:0000256" key="1">
    <source>
        <dbReference type="SAM" id="Phobius"/>
    </source>
</evidence>
<protein>
    <recommendedName>
        <fullName evidence="2">Rhamnogalacturonase A/B/Epimerase-like pectate lyase domain-containing protein</fullName>
    </recommendedName>
</protein>
<dbReference type="InterPro" id="IPR011050">
    <property type="entry name" value="Pectin_lyase_fold/virulence"/>
</dbReference>
<feature type="domain" description="Rhamnogalacturonase A/B/Epimerase-like pectate lyase" evidence="2">
    <location>
        <begin position="63"/>
        <end position="277"/>
    </location>
</feature>
<keyword evidence="1" id="KW-1133">Transmembrane helix</keyword>
<proteinExistence type="predicted"/>
<dbReference type="Gene3D" id="2.160.20.10">
    <property type="entry name" value="Single-stranded right-handed beta-helix, Pectin lyase-like"/>
    <property type="match status" value="2"/>
</dbReference>
<dbReference type="AlphaFoldDB" id="A0A1Z3HUU9"/>
<accession>A0A1Z3HUU9</accession>
<name>A0A1Z3HUU9_9CYAN</name>
<keyword evidence="1" id="KW-0812">Transmembrane</keyword>
<feature type="domain" description="Rhamnogalacturonase A/B/Epimerase-like pectate lyase" evidence="2">
    <location>
        <begin position="381"/>
        <end position="443"/>
    </location>
</feature>
<dbReference type="OrthoDB" id="9757799at2"/>
<gene>
    <name evidence="3" type="ORF">XM38_050640</name>
</gene>
<feature type="transmembrane region" description="Helical" evidence="1">
    <location>
        <begin position="21"/>
        <end position="41"/>
    </location>
</feature>
<keyword evidence="4" id="KW-1185">Reference proteome</keyword>
<dbReference type="SUPFAM" id="SSF51126">
    <property type="entry name" value="Pectin lyase-like"/>
    <property type="match status" value="2"/>
</dbReference>
<dbReference type="RefSeq" id="WP_080805080.1">
    <property type="nucleotide sequence ID" value="NZ_CP021983.2"/>
</dbReference>
<dbReference type="EMBL" id="CP021983">
    <property type="protein sequence ID" value="ASC74090.1"/>
    <property type="molecule type" value="Genomic_DNA"/>
</dbReference>
<organism evidence="3 4">
    <name type="scientific">Halomicronema hongdechloris C2206</name>
    <dbReference type="NCBI Taxonomy" id="1641165"/>
    <lineage>
        <taxon>Bacteria</taxon>
        <taxon>Bacillati</taxon>
        <taxon>Cyanobacteriota</taxon>
        <taxon>Cyanophyceae</taxon>
        <taxon>Nodosilineales</taxon>
        <taxon>Nodosilineaceae</taxon>
        <taxon>Halomicronema</taxon>
    </lineage>
</organism>
<dbReference type="InterPro" id="IPR024535">
    <property type="entry name" value="RHGA/B-epi-like_pectate_lyase"/>
</dbReference>
<evidence type="ECO:0000313" key="3">
    <source>
        <dbReference type="EMBL" id="ASC74090.1"/>
    </source>
</evidence>
<dbReference type="Proteomes" id="UP000191901">
    <property type="component" value="Chromosome"/>
</dbReference>
<keyword evidence="1" id="KW-0472">Membrane</keyword>
<sequence length="640" mass="69295">MQQLPSTGPGWKQQLFRRRSQLLLSFLLGLGLILGIALWPLTAQSENIQFPPGAEVINVKAAPYFAKGDGTTDDTAAIQAAISENRIRQIYFPNGTYLISRSIRCTEASGSNSKRYFLQGQSQAGTVLKLTDNAAEFQGDGISPRPVLDCAIGPGATAFRNTIRHLTIDTGRGNDNAIGLRFKANNYGSVESVTIRSSDPDYGGETGLVLVGGPLLVKQVTIDGFNIGLSYEGALYSATVDGLTLRHQRAYGLYNKRQVLSIRNLVSHNTVTAIKNDGDGYPAYGLLTIVGATLDGGTSEEVAIDNTNEGGLYVRDLTTQGYQHAIVSTIQGTTRRLQGSVKEFVSHDVLSLFPSPSASLGLTIAPTPDVIWDDPQDWVKVDGDAAADDTATIQAAIDSGQSTVYFPRNNYIVSAPIEVRGNVQRIVGIGGAIITAAEGFDTTTKPVFRIGDGTADTVMIEGFEANLGSAFGFEHASRRTLVLKNLGMDGYRNLVSGNQMFLENVSGRRWYFKDQQVWATQLNPEASRESGAINIDNDGADLWLMGLKTERDVTVITTRNGGQTELLGGFIYGNRPIPEGVAGFLNEDSSQSLIFAGYNSAYKPYVRERRNDITRDLQLADLYPMKYGKMVPLFTGYSAN</sequence>
<dbReference type="KEGG" id="hhg:XM38_050640"/>
<evidence type="ECO:0000313" key="4">
    <source>
        <dbReference type="Proteomes" id="UP000191901"/>
    </source>
</evidence>
<evidence type="ECO:0000259" key="2">
    <source>
        <dbReference type="Pfam" id="PF12708"/>
    </source>
</evidence>
<reference evidence="3 4" key="1">
    <citation type="journal article" date="2016" name="Biochim. Biophys. Acta">
        <title>Characterization of red-shifted phycobilisomes isolated from the chlorophyll f-containing cyanobacterium Halomicronema hongdechloris.</title>
        <authorList>
            <person name="Li Y."/>
            <person name="Lin Y."/>
            <person name="Garvey C.J."/>
            <person name="Birch D."/>
            <person name="Corkery R.W."/>
            <person name="Loughlin P.C."/>
            <person name="Scheer H."/>
            <person name="Willows R.D."/>
            <person name="Chen M."/>
        </authorList>
    </citation>
    <scope>NUCLEOTIDE SEQUENCE [LARGE SCALE GENOMIC DNA]</scope>
    <source>
        <strain evidence="3 4">C2206</strain>
    </source>
</reference>
<dbReference type="Pfam" id="PF12708">
    <property type="entry name" value="Pect-lyase_RHGA_epim"/>
    <property type="match status" value="2"/>
</dbReference>
<dbReference type="InterPro" id="IPR012334">
    <property type="entry name" value="Pectin_lyas_fold"/>
</dbReference>